<dbReference type="InterPro" id="IPR036291">
    <property type="entry name" value="NAD(P)-bd_dom_sf"/>
</dbReference>
<dbReference type="PANTHER" id="PTHR24321:SF8">
    <property type="entry name" value="ESTRADIOL 17-BETA-DEHYDROGENASE 8-RELATED"/>
    <property type="match status" value="1"/>
</dbReference>
<evidence type="ECO:0000313" key="5">
    <source>
        <dbReference type="EMBL" id="RZE46374.1"/>
    </source>
</evidence>
<dbReference type="GO" id="GO:0016491">
    <property type="term" value="F:oxidoreductase activity"/>
    <property type="evidence" value="ECO:0007669"/>
    <property type="project" value="UniProtKB-KW"/>
</dbReference>
<dbReference type="GeneID" id="97265667"/>
<keyword evidence="2" id="KW-0560">Oxidoreductase</keyword>
<dbReference type="AlphaFoldDB" id="A0A126XWR8"/>
<protein>
    <submittedName>
        <fullName evidence="4">NAD(P)-dependent oxidoreductase</fullName>
    </submittedName>
    <submittedName>
        <fullName evidence="3">Short-chain dehydrogenase</fullName>
    </submittedName>
</protein>
<dbReference type="PANTHER" id="PTHR24321">
    <property type="entry name" value="DEHYDROGENASES, SHORT CHAIN"/>
    <property type="match status" value="1"/>
</dbReference>
<reference evidence="3" key="2">
    <citation type="submission" date="2022-09" db="EMBL/GenBank/DDBJ databases">
        <title>Whole genome shotgun sequence of Streptomyces albidoflavus NBRC 12854.</title>
        <authorList>
            <person name="Komaki H."/>
            <person name="Tamura T."/>
        </authorList>
    </citation>
    <scope>NUCLEOTIDE SEQUENCE</scope>
    <source>
        <strain evidence="3">NBRC 12854</strain>
    </source>
</reference>
<dbReference type="InterPro" id="IPR020904">
    <property type="entry name" value="Sc_DH/Rdtase_CS"/>
</dbReference>
<accession>A0A0X3XEQ8</accession>
<name>A0A126XWR8_9ACTN</name>
<dbReference type="Proteomes" id="UP000292095">
    <property type="component" value="Unassembled WGS sequence"/>
</dbReference>
<dbReference type="EMBL" id="BNDZ01000003">
    <property type="protein sequence ID" value="GHI43941.1"/>
    <property type="molecule type" value="Genomic_DNA"/>
</dbReference>
<accession>A0A126XWR8</accession>
<dbReference type="PROSITE" id="PS00061">
    <property type="entry name" value="ADH_SHORT"/>
    <property type="match status" value="1"/>
</dbReference>
<comment type="similarity">
    <text evidence="1">Belongs to the short-chain dehydrogenases/reductases (SDR) family.</text>
</comment>
<dbReference type="EMBL" id="PKLL01000001">
    <property type="protein sequence ID" value="RZE30310.1"/>
    <property type="molecule type" value="Genomic_DNA"/>
</dbReference>
<dbReference type="CDD" id="cd05233">
    <property type="entry name" value="SDR_c"/>
    <property type="match status" value="1"/>
</dbReference>
<evidence type="ECO:0000313" key="4">
    <source>
        <dbReference type="EMBL" id="RZE30310.1"/>
    </source>
</evidence>
<evidence type="ECO:0000256" key="1">
    <source>
        <dbReference type="ARBA" id="ARBA00006484"/>
    </source>
</evidence>
<dbReference type="Gene3D" id="3.40.50.720">
    <property type="entry name" value="NAD(P)-binding Rossmann-like Domain"/>
    <property type="match status" value="1"/>
</dbReference>
<sequence>MTTTQASDDNPGRVNHDALPAINPELVGRTVVVTGAGRGMGALFLEELARRGVNGVGGDLDQEEMASVAEQINARLAGTSGAGRVVGVGADVTDPAAGDALVATALREFGRLDLWVNNAGVFPQAAFTDITPQQLALTYGVNVNGVVYGGQAAARHFRTVGGGAIVNMSSVAAVRARPTRATYNSSKAAVRHLTTCMAVELGPDNIRVNSIAPGYIDTEMTRWIREDQAAMDRALTTVPLRRIGAPMEVFAALYFLLSDSARYITGVSIPVDGGSQHV</sequence>
<gene>
    <name evidence="5" type="ORF">C0Q91_00320</name>
    <name evidence="4" type="ORF">C0Q92_00320</name>
    <name evidence="3" type="ORF">ScoT_01150</name>
</gene>
<evidence type="ECO:0000313" key="6">
    <source>
        <dbReference type="Proteomes" id="UP000292095"/>
    </source>
</evidence>
<dbReference type="PRINTS" id="PR00080">
    <property type="entry name" value="SDRFAMILY"/>
</dbReference>
<evidence type="ECO:0000313" key="7">
    <source>
        <dbReference type="Proteomes" id="UP000292693"/>
    </source>
</evidence>
<evidence type="ECO:0000313" key="3">
    <source>
        <dbReference type="EMBL" id="GHI43941.1"/>
    </source>
</evidence>
<dbReference type="Proteomes" id="UP001051844">
    <property type="component" value="Unassembled WGS sequence"/>
</dbReference>
<dbReference type="NCBIfam" id="NF005559">
    <property type="entry name" value="PRK07231.1"/>
    <property type="match status" value="1"/>
</dbReference>
<dbReference type="Pfam" id="PF13561">
    <property type="entry name" value="adh_short_C2"/>
    <property type="match status" value="1"/>
</dbReference>
<dbReference type="EMBL" id="PKLK01000001">
    <property type="protein sequence ID" value="RZE46374.1"/>
    <property type="molecule type" value="Genomic_DNA"/>
</dbReference>
<dbReference type="Proteomes" id="UP000292693">
    <property type="component" value="Unassembled WGS sequence"/>
</dbReference>
<proteinExistence type="inferred from homology"/>
<organism evidence="4 7">
    <name type="scientific">Streptomyces albidoflavus</name>
    <dbReference type="NCBI Taxonomy" id="1886"/>
    <lineage>
        <taxon>Bacteria</taxon>
        <taxon>Bacillati</taxon>
        <taxon>Actinomycetota</taxon>
        <taxon>Actinomycetes</taxon>
        <taxon>Kitasatosporales</taxon>
        <taxon>Streptomycetaceae</taxon>
        <taxon>Streptomyces</taxon>
        <taxon>Streptomyces albidoflavus group</taxon>
    </lineage>
</organism>
<dbReference type="InterPro" id="IPR002347">
    <property type="entry name" value="SDR_fam"/>
</dbReference>
<dbReference type="RefSeq" id="WP_010640064.1">
    <property type="nucleotide sequence ID" value="NZ_BNDZ01000003.1"/>
</dbReference>
<evidence type="ECO:0000256" key="2">
    <source>
        <dbReference type="ARBA" id="ARBA00023002"/>
    </source>
</evidence>
<dbReference type="FunFam" id="3.40.50.720:FF:000084">
    <property type="entry name" value="Short-chain dehydrogenase reductase"/>
    <property type="match status" value="1"/>
</dbReference>
<dbReference type="SUPFAM" id="SSF51735">
    <property type="entry name" value="NAD(P)-binding Rossmann-fold domains"/>
    <property type="match status" value="1"/>
</dbReference>
<dbReference type="PRINTS" id="PR00081">
    <property type="entry name" value="GDHRDH"/>
</dbReference>
<reference evidence="6 7" key="1">
    <citation type="submission" date="2017-12" db="EMBL/GenBank/DDBJ databases">
        <title>Population genomics insights into the ecological differentiation and adaptive evolution in streptomycetes.</title>
        <authorList>
            <person name="Li Y."/>
            <person name="Huang Y."/>
        </authorList>
    </citation>
    <scope>NUCLEOTIDE SEQUENCE [LARGE SCALE GENOMIC DNA]</scope>
    <source>
        <strain evidence="5 6">FXJ.2339</strain>
        <strain evidence="4 7">NBRC 100770</strain>
    </source>
</reference>
<comment type="caution">
    <text evidence="4">The sequence shown here is derived from an EMBL/GenBank/DDBJ whole genome shotgun (WGS) entry which is preliminary data.</text>
</comment>